<evidence type="ECO:0000313" key="2">
    <source>
        <dbReference type="Proteomes" id="UP000078419"/>
    </source>
</evidence>
<protein>
    <submittedName>
        <fullName evidence="1">Uncharacterized protein</fullName>
    </submittedName>
</protein>
<sequence>MMLLLDSLITLLLLLLRLLVKTLLNLPMLLLEFLTPILIRRFVQRSRLELVATHMGYILRRLII</sequence>
<accession>A0AA45ZI32</accession>
<gene>
    <name evidence="1" type="ORF">ANAPC1_01285</name>
</gene>
<dbReference type="EMBL" id="FLLR01000102">
    <property type="protein sequence ID" value="SBO14909.1"/>
    <property type="molecule type" value="Genomic_DNA"/>
</dbReference>
<proteinExistence type="predicted"/>
<name>A0AA45ZI32_ANAPH</name>
<reference evidence="2" key="1">
    <citation type="submission" date="2016-03" db="EMBL/GenBank/DDBJ databases">
        <authorList>
            <person name="Loux Valentin"/>
        </authorList>
    </citation>
    <scope>NUCLEOTIDE SEQUENCE [LARGE SCALE GENOMIC DNA]</scope>
    <source>
        <strain evidence="2">C1</strain>
    </source>
</reference>
<dbReference type="Proteomes" id="UP000078419">
    <property type="component" value="Unassembled WGS sequence"/>
</dbReference>
<organism evidence="1 2">
    <name type="scientific">Anaplasma phagocytophilum</name>
    <name type="common">Ehrlichia phagocytophila</name>
    <dbReference type="NCBI Taxonomy" id="948"/>
    <lineage>
        <taxon>Bacteria</taxon>
        <taxon>Pseudomonadati</taxon>
        <taxon>Pseudomonadota</taxon>
        <taxon>Alphaproteobacteria</taxon>
        <taxon>Rickettsiales</taxon>
        <taxon>Anaplasmataceae</taxon>
        <taxon>Anaplasma</taxon>
        <taxon>phagocytophilum group</taxon>
    </lineage>
</organism>
<comment type="caution">
    <text evidence="1">The sequence shown here is derived from an EMBL/GenBank/DDBJ whole genome shotgun (WGS) entry which is preliminary data.</text>
</comment>
<dbReference type="AlphaFoldDB" id="A0AA45ZI32"/>
<evidence type="ECO:0000313" key="1">
    <source>
        <dbReference type="EMBL" id="SBO14909.1"/>
    </source>
</evidence>